<evidence type="ECO:0000313" key="2">
    <source>
        <dbReference type="EMBL" id="EXJ75281.1"/>
    </source>
</evidence>
<feature type="region of interest" description="Disordered" evidence="1">
    <location>
        <begin position="1"/>
        <end position="39"/>
    </location>
</feature>
<evidence type="ECO:0000313" key="3">
    <source>
        <dbReference type="Proteomes" id="UP000019471"/>
    </source>
</evidence>
<dbReference type="Proteomes" id="UP000019471">
    <property type="component" value="Unassembled WGS sequence"/>
</dbReference>
<proteinExistence type="predicted"/>
<protein>
    <submittedName>
        <fullName evidence="2">Uncharacterized protein</fullName>
    </submittedName>
</protein>
<keyword evidence="3" id="KW-1185">Reference proteome</keyword>
<feature type="compositionally biased region" description="Basic and acidic residues" evidence="1">
    <location>
        <begin position="137"/>
        <end position="146"/>
    </location>
</feature>
<name>W9XE94_9EURO</name>
<dbReference type="EMBL" id="AMGX01000002">
    <property type="protein sequence ID" value="EXJ75281.1"/>
    <property type="molecule type" value="Genomic_DNA"/>
</dbReference>
<gene>
    <name evidence="2" type="ORF">A1O5_01977</name>
</gene>
<sequence length="146" mass="16092">MAGSDASAERSENVKDFAETESSDIAIHDDTLAHGDEPETIIPDGLRILVKDDIIKKLLEEHVGDERKDVGHGEREMREQLEQPGVVEEHDDTTLMPNSHLSTTGSDEIPESAQPDETARNPPLKAEERLAYSLKSDLTELGHGKD</sequence>
<accession>W9XE94</accession>
<evidence type="ECO:0000256" key="1">
    <source>
        <dbReference type="SAM" id="MobiDB-lite"/>
    </source>
</evidence>
<dbReference type="RefSeq" id="XP_007740783.1">
    <property type="nucleotide sequence ID" value="XM_007742593.1"/>
</dbReference>
<feature type="compositionally biased region" description="Basic and acidic residues" evidence="1">
    <location>
        <begin position="63"/>
        <end position="81"/>
    </location>
</feature>
<dbReference type="HOGENOM" id="CLU_1777249_0_0_1"/>
<dbReference type="OrthoDB" id="4141947at2759"/>
<reference evidence="2 3" key="1">
    <citation type="submission" date="2013-03" db="EMBL/GenBank/DDBJ databases">
        <title>The Genome Sequence of Cladophialophora psammophila CBS 110553.</title>
        <authorList>
            <consortium name="The Broad Institute Genomics Platform"/>
            <person name="Cuomo C."/>
            <person name="de Hoog S."/>
            <person name="Gorbushina A."/>
            <person name="Walker B."/>
            <person name="Young S.K."/>
            <person name="Zeng Q."/>
            <person name="Gargeya S."/>
            <person name="Fitzgerald M."/>
            <person name="Haas B."/>
            <person name="Abouelleil A."/>
            <person name="Allen A.W."/>
            <person name="Alvarado L."/>
            <person name="Arachchi H.M."/>
            <person name="Berlin A.M."/>
            <person name="Chapman S.B."/>
            <person name="Gainer-Dewar J."/>
            <person name="Goldberg J."/>
            <person name="Griggs A."/>
            <person name="Gujja S."/>
            <person name="Hansen M."/>
            <person name="Howarth C."/>
            <person name="Imamovic A."/>
            <person name="Ireland A."/>
            <person name="Larimer J."/>
            <person name="McCowan C."/>
            <person name="Murphy C."/>
            <person name="Pearson M."/>
            <person name="Poon T.W."/>
            <person name="Priest M."/>
            <person name="Roberts A."/>
            <person name="Saif S."/>
            <person name="Shea T."/>
            <person name="Sisk P."/>
            <person name="Sykes S."/>
            <person name="Wortman J."/>
            <person name="Nusbaum C."/>
            <person name="Birren B."/>
        </authorList>
    </citation>
    <scope>NUCLEOTIDE SEQUENCE [LARGE SCALE GENOMIC DNA]</scope>
    <source>
        <strain evidence="2 3">CBS 110553</strain>
    </source>
</reference>
<feature type="compositionally biased region" description="Polar residues" evidence="1">
    <location>
        <begin position="95"/>
        <end position="106"/>
    </location>
</feature>
<dbReference type="GeneID" id="19186710"/>
<organism evidence="2 3">
    <name type="scientific">Cladophialophora psammophila CBS 110553</name>
    <dbReference type="NCBI Taxonomy" id="1182543"/>
    <lineage>
        <taxon>Eukaryota</taxon>
        <taxon>Fungi</taxon>
        <taxon>Dikarya</taxon>
        <taxon>Ascomycota</taxon>
        <taxon>Pezizomycotina</taxon>
        <taxon>Eurotiomycetes</taxon>
        <taxon>Chaetothyriomycetidae</taxon>
        <taxon>Chaetothyriales</taxon>
        <taxon>Herpotrichiellaceae</taxon>
        <taxon>Cladophialophora</taxon>
    </lineage>
</organism>
<feature type="compositionally biased region" description="Basic and acidic residues" evidence="1">
    <location>
        <begin position="7"/>
        <end position="18"/>
    </location>
</feature>
<feature type="compositionally biased region" description="Basic and acidic residues" evidence="1">
    <location>
        <begin position="26"/>
        <end position="37"/>
    </location>
</feature>
<feature type="region of interest" description="Disordered" evidence="1">
    <location>
        <begin position="63"/>
        <end position="146"/>
    </location>
</feature>
<comment type="caution">
    <text evidence="2">The sequence shown here is derived from an EMBL/GenBank/DDBJ whole genome shotgun (WGS) entry which is preliminary data.</text>
</comment>
<dbReference type="AlphaFoldDB" id="W9XE94"/>